<reference evidence="2 3" key="1">
    <citation type="submission" date="2014-05" db="EMBL/GenBank/DDBJ databases">
        <title>Cellulosimicrobium funkei U11 genome.</title>
        <authorList>
            <person name="Hu C."/>
            <person name="Gong Y."/>
            <person name="Wan W."/>
            <person name="Jiang M."/>
        </authorList>
    </citation>
    <scope>NUCLEOTIDE SEQUENCE [LARGE SCALE GENOMIC DNA]</scope>
    <source>
        <strain evidence="2 3">U11</strain>
    </source>
</reference>
<dbReference type="Gene3D" id="3.40.1000.10">
    <property type="entry name" value="Mog1/PsbP, alpha/beta/alpha sandwich"/>
    <property type="match status" value="1"/>
</dbReference>
<sequence>MPRPRPPRTLRTLATLATLATAALALAGCGGPADAGADDAPVTYDVPEVPVRVTAPPGWERAARDGAFVLRAPSGSGSEGFRANVVVTGTQSAATLEQAGTRTATSVDAIPGWILDADGQGTTTLGELPAFRVAGTYETAGTVVVQEILAVRTGDAPDDWVVDLTASYADGDDDAAAQTRAILESVQLAPTG</sequence>
<keyword evidence="1" id="KW-0732">Signal</keyword>
<dbReference type="EMBL" id="JNBQ01000028">
    <property type="protein sequence ID" value="KLN33662.1"/>
    <property type="molecule type" value="Genomic_DNA"/>
</dbReference>
<keyword evidence="3" id="KW-1185">Reference proteome</keyword>
<dbReference type="InterPro" id="IPR006311">
    <property type="entry name" value="TAT_signal"/>
</dbReference>
<proteinExistence type="predicted"/>
<evidence type="ECO:0008006" key="4">
    <source>
        <dbReference type="Google" id="ProtNLM"/>
    </source>
</evidence>
<evidence type="ECO:0000313" key="2">
    <source>
        <dbReference type="EMBL" id="KLN33662.1"/>
    </source>
</evidence>
<accession>A0A0H2L0F9</accession>
<feature type="chain" id="PRO_5038893820" description="Lipoprotein LpqN" evidence="1">
    <location>
        <begin position="28"/>
        <end position="192"/>
    </location>
</feature>
<organism evidence="2 3">
    <name type="scientific">Cellulosimicrobium funkei</name>
    <dbReference type="NCBI Taxonomy" id="264251"/>
    <lineage>
        <taxon>Bacteria</taxon>
        <taxon>Bacillati</taxon>
        <taxon>Actinomycetota</taxon>
        <taxon>Actinomycetes</taxon>
        <taxon>Micrococcales</taxon>
        <taxon>Promicromonosporaceae</taxon>
        <taxon>Cellulosimicrobium</taxon>
    </lineage>
</organism>
<evidence type="ECO:0000313" key="3">
    <source>
        <dbReference type="Proteomes" id="UP000035265"/>
    </source>
</evidence>
<evidence type="ECO:0000256" key="1">
    <source>
        <dbReference type="SAM" id="SignalP"/>
    </source>
</evidence>
<dbReference type="RefSeq" id="WP_047233886.1">
    <property type="nucleotide sequence ID" value="NZ_JNBQ01000028.1"/>
</dbReference>
<dbReference type="Proteomes" id="UP000035265">
    <property type="component" value="Unassembled WGS sequence"/>
</dbReference>
<feature type="signal peptide" evidence="1">
    <location>
        <begin position="1"/>
        <end position="27"/>
    </location>
</feature>
<name>A0A0H2L0F9_9MICO</name>
<comment type="caution">
    <text evidence="2">The sequence shown here is derived from an EMBL/GenBank/DDBJ whole genome shotgun (WGS) entry which is preliminary data.</text>
</comment>
<protein>
    <recommendedName>
        <fullName evidence="4">Lipoprotein LpqN</fullName>
    </recommendedName>
</protein>
<dbReference type="PROSITE" id="PS51318">
    <property type="entry name" value="TAT"/>
    <property type="match status" value="1"/>
</dbReference>
<dbReference type="AlphaFoldDB" id="A0A0H2L0F9"/>
<dbReference type="PROSITE" id="PS51257">
    <property type="entry name" value="PROKAR_LIPOPROTEIN"/>
    <property type="match status" value="1"/>
</dbReference>
<gene>
    <name evidence="2" type="ORF">FB00_16240</name>
</gene>
<dbReference type="PATRIC" id="fig|264251.5.peg.3298"/>